<dbReference type="PANTHER" id="PTHR48081">
    <property type="entry name" value="AB HYDROLASE SUPERFAMILY PROTEIN C4A8.06C"/>
    <property type="match status" value="1"/>
</dbReference>
<dbReference type="InterPro" id="IPR029058">
    <property type="entry name" value="AB_hydrolase_fold"/>
</dbReference>
<dbReference type="Proteomes" id="UP001597182">
    <property type="component" value="Unassembled WGS sequence"/>
</dbReference>
<dbReference type="SUPFAM" id="SSF53474">
    <property type="entry name" value="alpha/beta-Hydrolases"/>
    <property type="match status" value="1"/>
</dbReference>
<keyword evidence="1 4" id="KW-0378">Hydrolase</keyword>
<name>A0ABW3VSY2_9PSEU</name>
<dbReference type="InterPro" id="IPR050300">
    <property type="entry name" value="GDXG_lipolytic_enzyme"/>
</dbReference>
<dbReference type="EMBL" id="JBHTMB010000290">
    <property type="protein sequence ID" value="MFD1237470.1"/>
    <property type="molecule type" value="Genomic_DNA"/>
</dbReference>
<reference evidence="5" key="1">
    <citation type="journal article" date="2019" name="Int. J. Syst. Evol. Microbiol.">
        <title>The Global Catalogue of Microorganisms (GCM) 10K type strain sequencing project: providing services to taxonomists for standard genome sequencing and annotation.</title>
        <authorList>
            <consortium name="The Broad Institute Genomics Platform"/>
            <consortium name="The Broad Institute Genome Sequencing Center for Infectious Disease"/>
            <person name="Wu L."/>
            <person name="Ma J."/>
        </authorList>
    </citation>
    <scope>NUCLEOTIDE SEQUENCE [LARGE SCALE GENOMIC DNA]</scope>
    <source>
        <strain evidence="5">CCUG 49018</strain>
    </source>
</reference>
<dbReference type="Pfam" id="PF20434">
    <property type="entry name" value="BD-FAE"/>
    <property type="match status" value="1"/>
</dbReference>
<comment type="caution">
    <text evidence="4">The sequence shown here is derived from an EMBL/GenBank/DDBJ whole genome shotgun (WGS) entry which is preliminary data.</text>
</comment>
<dbReference type="RefSeq" id="WP_339123970.1">
    <property type="nucleotide sequence ID" value="NZ_JBHTMB010000290.1"/>
</dbReference>
<protein>
    <submittedName>
        <fullName evidence="4">Alpha/beta hydrolase</fullName>
    </submittedName>
</protein>
<accession>A0ABW3VSY2</accession>
<feature type="region of interest" description="Disordered" evidence="2">
    <location>
        <begin position="1"/>
        <end position="20"/>
    </location>
</feature>
<organism evidence="4 5">
    <name type="scientific">Pseudonocardia benzenivorans</name>
    <dbReference type="NCBI Taxonomy" id="228005"/>
    <lineage>
        <taxon>Bacteria</taxon>
        <taxon>Bacillati</taxon>
        <taxon>Actinomycetota</taxon>
        <taxon>Actinomycetes</taxon>
        <taxon>Pseudonocardiales</taxon>
        <taxon>Pseudonocardiaceae</taxon>
        <taxon>Pseudonocardia</taxon>
    </lineage>
</organism>
<evidence type="ECO:0000313" key="4">
    <source>
        <dbReference type="EMBL" id="MFD1237470.1"/>
    </source>
</evidence>
<gene>
    <name evidence="4" type="ORF">ACFQ34_29660</name>
</gene>
<evidence type="ECO:0000256" key="1">
    <source>
        <dbReference type="ARBA" id="ARBA00022801"/>
    </source>
</evidence>
<dbReference type="InterPro" id="IPR049492">
    <property type="entry name" value="BD-FAE-like_dom"/>
</dbReference>
<proteinExistence type="predicted"/>
<dbReference type="GO" id="GO:0016787">
    <property type="term" value="F:hydrolase activity"/>
    <property type="evidence" value="ECO:0007669"/>
    <property type="project" value="UniProtKB-KW"/>
</dbReference>
<evidence type="ECO:0000259" key="3">
    <source>
        <dbReference type="Pfam" id="PF20434"/>
    </source>
</evidence>
<sequence length="329" mass="34873">MDQNLGVRGPNRRRKAAHPATEIGHVSREVSLVADKARPTTKKTYRVIRDLAYGDDTLHRLDVHMSTLRDEVARPVLLFLHGGGFVAGDKRARGDSEHDNIGRFAVESGFVGVVMNYRLAPAATYPSGADDVRRAVDFLARRVTEYGGDPQQVVLMGHSAGAAHVATFLATPALRNAVTGVVAAILSSGIFDPGSLAPGAFASYYGSDEQGRTNASSIDGLLDSGIPLLVSIAEFDPPELHDQAVRLLAAAVQATGEFPATLYGVGHNNFSVIAHIGTDDRTMGDEIVNFICATTRFHKGAPGAAHCAETLPAGAHRNEKARGHPPCLG</sequence>
<evidence type="ECO:0000313" key="5">
    <source>
        <dbReference type="Proteomes" id="UP001597182"/>
    </source>
</evidence>
<dbReference type="Gene3D" id="3.40.50.1820">
    <property type="entry name" value="alpha/beta hydrolase"/>
    <property type="match status" value="1"/>
</dbReference>
<evidence type="ECO:0000256" key="2">
    <source>
        <dbReference type="SAM" id="MobiDB-lite"/>
    </source>
</evidence>
<feature type="domain" description="BD-FAE-like" evidence="3">
    <location>
        <begin position="61"/>
        <end position="172"/>
    </location>
</feature>
<keyword evidence="5" id="KW-1185">Reference proteome</keyword>